<protein>
    <submittedName>
        <fullName evidence="1">Uncharacterized protein</fullName>
    </submittedName>
</protein>
<dbReference type="EMBL" id="BMAW01004908">
    <property type="protein sequence ID" value="GFS91582.1"/>
    <property type="molecule type" value="Genomic_DNA"/>
</dbReference>
<comment type="caution">
    <text evidence="1">The sequence shown here is derived from an EMBL/GenBank/DDBJ whole genome shotgun (WGS) entry which is preliminary data.</text>
</comment>
<sequence length="170" mass="20648">MMEQIDNDYMFVRDVMRYVLLEYCHELNWMPSGKFVRQNHNSPFNSAVKRLVHMFLDSNRSKLHDIYNAYFHERIFSAQKHYEFCQKLIEDEDMREDPKVIVLRLCVVLSYLTAYSVSCGIMEAPHITHTLIFEYYSKLRKIRLIGYTFWEDLQIFMRNFMSYLDRIGIK</sequence>
<accession>A0A8X6TB83</accession>
<reference evidence="1" key="1">
    <citation type="submission" date="2020-08" db="EMBL/GenBank/DDBJ databases">
        <title>Multicomponent nature underlies the extraordinary mechanical properties of spider dragline silk.</title>
        <authorList>
            <person name="Kono N."/>
            <person name="Nakamura H."/>
            <person name="Mori M."/>
            <person name="Yoshida Y."/>
            <person name="Ohtoshi R."/>
            <person name="Malay A.D."/>
            <person name="Moran D.A.P."/>
            <person name="Tomita M."/>
            <person name="Numata K."/>
            <person name="Arakawa K."/>
        </authorList>
    </citation>
    <scope>NUCLEOTIDE SEQUENCE</scope>
</reference>
<dbReference type="Proteomes" id="UP000887013">
    <property type="component" value="Unassembled WGS sequence"/>
</dbReference>
<gene>
    <name evidence="1" type="ORF">NPIL_460361</name>
</gene>
<keyword evidence="2" id="KW-1185">Reference proteome</keyword>
<proteinExistence type="predicted"/>
<evidence type="ECO:0000313" key="1">
    <source>
        <dbReference type="EMBL" id="GFS91582.1"/>
    </source>
</evidence>
<dbReference type="OrthoDB" id="6421848at2759"/>
<evidence type="ECO:0000313" key="2">
    <source>
        <dbReference type="Proteomes" id="UP000887013"/>
    </source>
</evidence>
<name>A0A8X6TB83_NEPPI</name>
<dbReference type="AlphaFoldDB" id="A0A8X6TB83"/>
<organism evidence="1 2">
    <name type="scientific">Nephila pilipes</name>
    <name type="common">Giant wood spider</name>
    <name type="synonym">Nephila maculata</name>
    <dbReference type="NCBI Taxonomy" id="299642"/>
    <lineage>
        <taxon>Eukaryota</taxon>
        <taxon>Metazoa</taxon>
        <taxon>Ecdysozoa</taxon>
        <taxon>Arthropoda</taxon>
        <taxon>Chelicerata</taxon>
        <taxon>Arachnida</taxon>
        <taxon>Araneae</taxon>
        <taxon>Araneomorphae</taxon>
        <taxon>Entelegynae</taxon>
        <taxon>Araneoidea</taxon>
        <taxon>Nephilidae</taxon>
        <taxon>Nephila</taxon>
    </lineage>
</organism>